<dbReference type="HOGENOM" id="CLU_2748689_0_0_11"/>
<feature type="compositionally biased region" description="Basic and acidic residues" evidence="1">
    <location>
        <begin position="58"/>
        <end position="70"/>
    </location>
</feature>
<dbReference type="EMBL" id="AGWM01000014">
    <property type="protein sequence ID" value="EPD25971.1"/>
    <property type="molecule type" value="Genomic_DNA"/>
</dbReference>
<evidence type="ECO:0000256" key="1">
    <source>
        <dbReference type="SAM" id="MobiDB-lite"/>
    </source>
</evidence>
<feature type="region of interest" description="Disordered" evidence="1">
    <location>
        <begin position="51"/>
        <end position="70"/>
    </location>
</feature>
<keyword evidence="3" id="KW-1185">Reference proteome</keyword>
<proteinExistence type="predicted"/>
<comment type="caution">
    <text evidence="2">The sequence shown here is derived from an EMBL/GenBank/DDBJ whole genome shotgun (WGS) entry which is preliminary data.</text>
</comment>
<reference evidence="2 3" key="1">
    <citation type="submission" date="2013-05" db="EMBL/GenBank/DDBJ databases">
        <title>The Genome Sequence of Actinobaculum schaalii FB123-CNA2.</title>
        <authorList>
            <consortium name="The Broad Institute Genomics Platform"/>
            <person name="Earl A."/>
            <person name="Ward D."/>
            <person name="Feldgarden M."/>
            <person name="Gevers D."/>
            <person name="Saerens B."/>
            <person name="Vaneechoutte M."/>
            <person name="Walker B."/>
            <person name="Young S."/>
            <person name="Zeng Q."/>
            <person name="Gargeya S."/>
            <person name="Fitzgerald M."/>
            <person name="Haas B."/>
            <person name="Abouelleil A."/>
            <person name="Allen A.W."/>
            <person name="Alvarado L."/>
            <person name="Arachchi H.M."/>
            <person name="Berlin A.M."/>
            <person name="Chapman S.B."/>
            <person name="Gainer-Dewar J."/>
            <person name="Goldberg J."/>
            <person name="Griggs A."/>
            <person name="Gujja S."/>
            <person name="Hansen M."/>
            <person name="Howarth C."/>
            <person name="Imamovic A."/>
            <person name="Ireland A."/>
            <person name="Larimer J."/>
            <person name="McCowan C."/>
            <person name="Murphy C."/>
            <person name="Pearson M."/>
            <person name="Poon T.W."/>
            <person name="Priest M."/>
            <person name="Roberts A."/>
            <person name="Saif S."/>
            <person name="Shea T."/>
            <person name="Sisk P."/>
            <person name="Sykes S."/>
            <person name="Wortman J."/>
            <person name="Nusbaum C."/>
            <person name="Birren B."/>
        </authorList>
    </citation>
    <scope>NUCLEOTIDE SEQUENCE [LARGE SCALE GENOMIC DNA]</scope>
    <source>
        <strain evidence="2 3">FB123-CNA-2</strain>
    </source>
</reference>
<dbReference type="AlphaFoldDB" id="S2VGW4"/>
<sequence>MADRCAVVPEVRRRNERNSTETRLRRRTNYTVAPTAPRSSDGIVLQREETCPVGTRTRATETLERVRPPA</sequence>
<name>S2VGW4_9ACTO</name>
<gene>
    <name evidence="2" type="ORF">HMPREF9237_01720</name>
</gene>
<evidence type="ECO:0000313" key="2">
    <source>
        <dbReference type="EMBL" id="EPD25971.1"/>
    </source>
</evidence>
<evidence type="ECO:0000313" key="3">
    <source>
        <dbReference type="Proteomes" id="UP000014393"/>
    </source>
</evidence>
<accession>S2VGW4</accession>
<protein>
    <submittedName>
        <fullName evidence="2">Uncharacterized protein</fullName>
    </submittedName>
</protein>
<organism evidence="2 3">
    <name type="scientific">Actinotignum schaalii FB123-CNA-2</name>
    <dbReference type="NCBI Taxonomy" id="883067"/>
    <lineage>
        <taxon>Bacteria</taxon>
        <taxon>Bacillati</taxon>
        <taxon>Actinomycetota</taxon>
        <taxon>Actinomycetes</taxon>
        <taxon>Actinomycetales</taxon>
        <taxon>Actinomycetaceae</taxon>
        <taxon>Actinotignum</taxon>
    </lineage>
</organism>
<dbReference type="Proteomes" id="UP000014393">
    <property type="component" value="Unassembled WGS sequence"/>
</dbReference>